<comment type="caution">
    <text evidence="1">The sequence shown here is derived from an EMBL/GenBank/DDBJ whole genome shotgun (WGS) entry which is preliminary data.</text>
</comment>
<reference evidence="1" key="1">
    <citation type="submission" date="2023-07" db="EMBL/GenBank/DDBJ databases">
        <authorList>
            <consortium name="AG Swart"/>
            <person name="Singh M."/>
            <person name="Singh A."/>
            <person name="Seah K."/>
            <person name="Emmerich C."/>
        </authorList>
    </citation>
    <scope>NUCLEOTIDE SEQUENCE</scope>
    <source>
        <strain evidence="1">DP1</strain>
    </source>
</reference>
<sequence>MSNSVCSVQARDVSSHVNSVVLSFCKISVSQPISFGRVLEDSQIKTLDFCGCGMEEYSDWQNHPEQLRNLMEGLTTYQGLMKSLFTLKIKDCGIEAQSIRNILEESGCNHLFISIW</sequence>
<evidence type="ECO:0000313" key="1">
    <source>
        <dbReference type="EMBL" id="CAI2372300.1"/>
    </source>
</evidence>
<dbReference type="Gene3D" id="3.80.10.10">
    <property type="entry name" value="Ribonuclease Inhibitor"/>
    <property type="match status" value="1"/>
</dbReference>
<name>A0AAD1UUS9_EUPCR</name>
<proteinExistence type="predicted"/>
<dbReference type="InterPro" id="IPR032675">
    <property type="entry name" value="LRR_dom_sf"/>
</dbReference>
<dbReference type="EMBL" id="CAMPGE010013577">
    <property type="protein sequence ID" value="CAI2372300.1"/>
    <property type="molecule type" value="Genomic_DNA"/>
</dbReference>
<dbReference type="SUPFAM" id="SSF52047">
    <property type="entry name" value="RNI-like"/>
    <property type="match status" value="1"/>
</dbReference>
<gene>
    <name evidence="1" type="ORF">ECRASSUSDP1_LOCUS13629</name>
</gene>
<organism evidence="1 2">
    <name type="scientific">Euplotes crassus</name>
    <dbReference type="NCBI Taxonomy" id="5936"/>
    <lineage>
        <taxon>Eukaryota</taxon>
        <taxon>Sar</taxon>
        <taxon>Alveolata</taxon>
        <taxon>Ciliophora</taxon>
        <taxon>Intramacronucleata</taxon>
        <taxon>Spirotrichea</taxon>
        <taxon>Hypotrichia</taxon>
        <taxon>Euplotida</taxon>
        <taxon>Euplotidae</taxon>
        <taxon>Moneuplotes</taxon>
    </lineage>
</organism>
<protein>
    <submittedName>
        <fullName evidence="1">Uncharacterized protein</fullName>
    </submittedName>
</protein>
<dbReference type="AlphaFoldDB" id="A0AAD1UUS9"/>
<keyword evidence="2" id="KW-1185">Reference proteome</keyword>
<dbReference type="Proteomes" id="UP001295684">
    <property type="component" value="Unassembled WGS sequence"/>
</dbReference>
<evidence type="ECO:0000313" key="2">
    <source>
        <dbReference type="Proteomes" id="UP001295684"/>
    </source>
</evidence>
<accession>A0AAD1UUS9</accession>